<accession>A0A1I3NWD3</accession>
<dbReference type="SUPFAM" id="SSF69593">
    <property type="entry name" value="Glycerol-3-phosphate (1)-acyltransferase"/>
    <property type="match status" value="1"/>
</dbReference>
<name>A0A1I3NWD3_9RHOB</name>
<feature type="region of interest" description="Disordered" evidence="1">
    <location>
        <begin position="311"/>
        <end position="330"/>
    </location>
</feature>
<gene>
    <name evidence="3" type="ORF">SAMN04488138_102107</name>
</gene>
<organism evidence="3 4">
    <name type="scientific">Celeribacter halophilus</name>
    <dbReference type="NCBI Taxonomy" id="576117"/>
    <lineage>
        <taxon>Bacteria</taxon>
        <taxon>Pseudomonadati</taxon>
        <taxon>Pseudomonadota</taxon>
        <taxon>Alphaproteobacteria</taxon>
        <taxon>Rhodobacterales</taxon>
        <taxon>Roseobacteraceae</taxon>
        <taxon>Celeribacter</taxon>
    </lineage>
</organism>
<dbReference type="InterPro" id="IPR045746">
    <property type="entry name" value="ACT14924-like_Acyltransf_dom"/>
</dbReference>
<evidence type="ECO:0000313" key="4">
    <source>
        <dbReference type="Proteomes" id="UP000183299"/>
    </source>
</evidence>
<dbReference type="CDD" id="cd07986">
    <property type="entry name" value="LPLAT_ACT14924-like"/>
    <property type="match status" value="1"/>
</dbReference>
<reference evidence="3 4" key="1">
    <citation type="submission" date="2016-10" db="EMBL/GenBank/DDBJ databases">
        <authorList>
            <person name="de Groot N.N."/>
        </authorList>
    </citation>
    <scope>NUCLEOTIDE SEQUENCE [LARGE SCALE GENOMIC DNA]</scope>
    <source>
        <strain evidence="3 4">CGMCC 1.8891</strain>
    </source>
</reference>
<evidence type="ECO:0000313" key="3">
    <source>
        <dbReference type="EMBL" id="SFJ13584.1"/>
    </source>
</evidence>
<dbReference type="Proteomes" id="UP000183299">
    <property type="component" value="Unassembled WGS sequence"/>
</dbReference>
<evidence type="ECO:0000256" key="1">
    <source>
        <dbReference type="SAM" id="MobiDB-lite"/>
    </source>
</evidence>
<feature type="domain" description="Phospholipid/glycerol acyltransferase" evidence="2">
    <location>
        <begin position="103"/>
        <end position="226"/>
    </location>
</feature>
<dbReference type="AlphaFoldDB" id="A0A1I3NWD3"/>
<protein>
    <submittedName>
        <fullName evidence="3">Putative hemolysin</fullName>
    </submittedName>
</protein>
<evidence type="ECO:0000259" key="2">
    <source>
        <dbReference type="SMART" id="SM00563"/>
    </source>
</evidence>
<keyword evidence="4" id="KW-1185">Reference proteome</keyword>
<proteinExistence type="predicted"/>
<dbReference type="InterPro" id="IPR002123">
    <property type="entry name" value="Plipid/glycerol_acylTrfase"/>
</dbReference>
<dbReference type="SMART" id="SM00563">
    <property type="entry name" value="PlsC"/>
    <property type="match status" value="1"/>
</dbReference>
<dbReference type="GO" id="GO:0016746">
    <property type="term" value="F:acyltransferase activity"/>
    <property type="evidence" value="ECO:0007669"/>
    <property type="project" value="InterPro"/>
</dbReference>
<dbReference type="STRING" id="576117.SAMN04488138_102107"/>
<sequence length="330" mass="36188">MTQVEDREADAEPAQVGAGAKLDMRQVARDISYASSAATGVGRTLIRLMENATGRIGLIRRAEGYDEEVAAGRDFWAVMAERYGLSLDVVRGALTDIPAEGPLIVVANHPYGILDGLMLGHMLSVTRGDFRILAHRVFKKAEDIDRVILPISFEESKDAVALNLETRKEALRYLSEGGCIGIFPGGTVSTAAKPLGRPMDPNWRAFTAKMVAKSGATVVPVYFDGANSRLFQLASHLHSTLRMGLLIREFRARIGTPVRVAIGEPIGPERLAEFRGDPKKLMDFLRAETYSLSQKPLADAGLGFEFEAKHRTDRKAEHGAKPRKGLKDRY</sequence>
<dbReference type="Pfam" id="PF19576">
    <property type="entry name" value="Acyltransf_2"/>
    <property type="match status" value="1"/>
</dbReference>
<dbReference type="EMBL" id="FORY01000002">
    <property type="protein sequence ID" value="SFJ13584.1"/>
    <property type="molecule type" value="Genomic_DNA"/>
</dbReference>